<organism evidence="1 2">
    <name type="scientific">Mycolicibacterium aubagnense</name>
    <dbReference type="NCBI Taxonomy" id="319707"/>
    <lineage>
        <taxon>Bacteria</taxon>
        <taxon>Bacillati</taxon>
        <taxon>Actinomycetota</taxon>
        <taxon>Actinomycetes</taxon>
        <taxon>Mycobacteriales</taxon>
        <taxon>Mycobacteriaceae</taxon>
        <taxon>Mycolicibacterium</taxon>
    </lineage>
</organism>
<gene>
    <name evidence="1" type="ORF">MAUB_32810</name>
</gene>
<accession>A0ABM7IF21</accession>
<dbReference type="Proteomes" id="UP000465609">
    <property type="component" value="Chromosome"/>
</dbReference>
<keyword evidence="2" id="KW-1185">Reference proteome</keyword>
<dbReference type="EMBL" id="AP022577">
    <property type="protein sequence ID" value="BBX85408.1"/>
    <property type="molecule type" value="Genomic_DNA"/>
</dbReference>
<evidence type="ECO:0000313" key="2">
    <source>
        <dbReference type="Proteomes" id="UP000465609"/>
    </source>
</evidence>
<protein>
    <submittedName>
        <fullName evidence="1">Uncharacterized protein</fullName>
    </submittedName>
</protein>
<sequence length="85" mass="9384">MSDVRRRVGAGFVNSAAGAEVQDSVHSDNPFGSFFVWTLCRQWHPYWGAVINGTHVTIETNIDNALSAQDMPDGSVVRPGRRVIR</sequence>
<proteinExistence type="predicted"/>
<evidence type="ECO:0000313" key="1">
    <source>
        <dbReference type="EMBL" id="BBX85408.1"/>
    </source>
</evidence>
<reference evidence="1 2" key="1">
    <citation type="journal article" date="2019" name="Emerg. Microbes Infect.">
        <title>Comprehensive subspecies identification of 175 nontuberculous mycobacteria species based on 7547 genomic profiles.</title>
        <authorList>
            <person name="Matsumoto Y."/>
            <person name="Kinjo T."/>
            <person name="Motooka D."/>
            <person name="Nabeya D."/>
            <person name="Jung N."/>
            <person name="Uechi K."/>
            <person name="Horii T."/>
            <person name="Iida T."/>
            <person name="Fujita J."/>
            <person name="Nakamura S."/>
        </authorList>
    </citation>
    <scope>NUCLEOTIDE SEQUENCE [LARGE SCALE GENOMIC DNA]</scope>
    <source>
        <strain evidence="1 2">JCM 15296</strain>
    </source>
</reference>
<name>A0ABM7IF21_9MYCO</name>